<keyword evidence="7" id="KW-1185">Reference proteome</keyword>
<feature type="signal peptide" evidence="2">
    <location>
        <begin position="1"/>
        <end position="23"/>
    </location>
</feature>
<evidence type="ECO:0000313" key="5">
    <source>
        <dbReference type="EMBL" id="NYD86377.1"/>
    </source>
</evidence>
<reference evidence="5 6" key="1">
    <citation type="submission" date="2020-07" db="EMBL/GenBank/DDBJ databases">
        <title>Sequencing the genomes of 1000 actinobacteria strains.</title>
        <authorList>
            <person name="Klenk H.-P."/>
        </authorList>
    </citation>
    <scope>NUCLEOTIDE SEQUENCE [LARGE SCALE GENOMIC DNA]</scope>
    <source>
        <strain evidence="5 6">DSM 24482</strain>
    </source>
</reference>
<dbReference type="EMBL" id="JACCBK010000001">
    <property type="protein sequence ID" value="NYD86377.1"/>
    <property type="molecule type" value="Genomic_DNA"/>
</dbReference>
<dbReference type="RefSeq" id="WP_140458016.1">
    <property type="nucleotide sequence ID" value="NZ_BAABFI010000001.1"/>
</dbReference>
<dbReference type="AlphaFoldDB" id="A0A7Y9FGC2"/>
<evidence type="ECO:0000313" key="6">
    <source>
        <dbReference type="Proteomes" id="UP000577956"/>
    </source>
</evidence>
<feature type="domain" description="PASTA" evidence="3">
    <location>
        <begin position="75"/>
        <end position="146"/>
    </location>
</feature>
<evidence type="ECO:0000259" key="3">
    <source>
        <dbReference type="PROSITE" id="PS51178"/>
    </source>
</evidence>
<dbReference type="Gene3D" id="3.30.10.20">
    <property type="match status" value="1"/>
</dbReference>
<protein>
    <submittedName>
        <fullName evidence="5">Outer membrane receptor protein involved in Fe transport</fullName>
    </submittedName>
</protein>
<evidence type="ECO:0000256" key="2">
    <source>
        <dbReference type="SAM" id="SignalP"/>
    </source>
</evidence>
<evidence type="ECO:0000313" key="7">
    <source>
        <dbReference type="Proteomes" id="UP000618382"/>
    </source>
</evidence>
<dbReference type="CDD" id="cd06577">
    <property type="entry name" value="PASTA_pknB"/>
    <property type="match status" value="1"/>
</dbReference>
<dbReference type="PROSITE" id="PS51178">
    <property type="entry name" value="PASTA"/>
    <property type="match status" value="1"/>
</dbReference>
<accession>A0A7Y9FGC2</accession>
<dbReference type="Proteomes" id="UP000618382">
    <property type="component" value="Unassembled WGS sequence"/>
</dbReference>
<reference evidence="4 7" key="2">
    <citation type="submission" date="2021-01" db="EMBL/GenBank/DDBJ databases">
        <title>Whole genome shotgun sequence of Cellulomonas oligotrophica NBRC 109435.</title>
        <authorList>
            <person name="Komaki H."/>
            <person name="Tamura T."/>
        </authorList>
    </citation>
    <scope>NUCLEOTIDE SEQUENCE [LARGE SCALE GENOMIC DNA]</scope>
    <source>
        <strain evidence="4 7">NBRC 109435</strain>
    </source>
</reference>
<feature type="chain" id="PRO_5039355794" evidence="2">
    <location>
        <begin position="24"/>
        <end position="152"/>
    </location>
</feature>
<proteinExistence type="predicted"/>
<evidence type="ECO:0000313" key="4">
    <source>
        <dbReference type="EMBL" id="GIG32732.1"/>
    </source>
</evidence>
<gene>
    <name evidence="5" type="ORF">BKA21_001926</name>
    <name evidence="4" type="ORF">Col01nite_18910</name>
</gene>
<dbReference type="PROSITE" id="PS51257">
    <property type="entry name" value="PROKAR_LIPOPROTEIN"/>
    <property type="match status" value="1"/>
</dbReference>
<keyword evidence="2" id="KW-0732">Signal</keyword>
<sequence length="152" mass="15410">MRSALVRSSVVLATVALTLTACAGAPPSTTTTSAAQAGAGVESAAAEPSVEPTPEPTSADPADVSADDLEIADGGESGTLDVPSYTNILLTTARASLELRGFTVEAVDASGQSRMVDQEDQWVVVAQDPPAGVVVEGSFVVLNVMHRDEVNG</sequence>
<keyword evidence="5" id="KW-0675">Receptor</keyword>
<evidence type="ECO:0000256" key="1">
    <source>
        <dbReference type="SAM" id="MobiDB-lite"/>
    </source>
</evidence>
<feature type="compositionally biased region" description="Low complexity" evidence="1">
    <location>
        <begin position="23"/>
        <end position="59"/>
    </location>
</feature>
<organism evidence="5 6">
    <name type="scientific">Cellulomonas oligotrophica</name>
    <dbReference type="NCBI Taxonomy" id="931536"/>
    <lineage>
        <taxon>Bacteria</taxon>
        <taxon>Bacillati</taxon>
        <taxon>Actinomycetota</taxon>
        <taxon>Actinomycetes</taxon>
        <taxon>Micrococcales</taxon>
        <taxon>Cellulomonadaceae</taxon>
        <taxon>Cellulomonas</taxon>
    </lineage>
</organism>
<dbReference type="EMBL" id="BONN01000004">
    <property type="protein sequence ID" value="GIG32732.1"/>
    <property type="molecule type" value="Genomic_DNA"/>
</dbReference>
<dbReference type="InterPro" id="IPR005543">
    <property type="entry name" value="PASTA_dom"/>
</dbReference>
<comment type="caution">
    <text evidence="5">The sequence shown here is derived from an EMBL/GenBank/DDBJ whole genome shotgun (WGS) entry which is preliminary data.</text>
</comment>
<dbReference type="Pfam" id="PF03793">
    <property type="entry name" value="PASTA"/>
    <property type="match status" value="1"/>
</dbReference>
<dbReference type="Proteomes" id="UP000577956">
    <property type="component" value="Unassembled WGS sequence"/>
</dbReference>
<feature type="region of interest" description="Disordered" evidence="1">
    <location>
        <begin position="23"/>
        <end position="78"/>
    </location>
</feature>
<name>A0A7Y9FGC2_9CELL</name>